<protein>
    <submittedName>
        <fullName evidence="8">Thioredoxin reductase</fullName>
    </submittedName>
</protein>
<keyword evidence="2" id="KW-0274">FAD</keyword>
<dbReference type="InterPro" id="IPR050097">
    <property type="entry name" value="Ferredoxin-NADP_redctase_2"/>
</dbReference>
<dbReference type="Pfam" id="PF07992">
    <property type="entry name" value="Pyr_redox_2"/>
    <property type="match status" value="1"/>
</dbReference>
<comment type="caution">
    <text evidence="8">The sequence shown here is derived from an EMBL/GenBank/DDBJ whole genome shotgun (WGS) entry which is preliminary data.</text>
</comment>
<evidence type="ECO:0000313" key="8">
    <source>
        <dbReference type="EMBL" id="KKP71857.1"/>
    </source>
</evidence>
<dbReference type="AlphaFoldDB" id="A0A0G0EXI1"/>
<organism evidence="8 9">
    <name type="scientific">Candidatus Roizmanbacteria bacterium GW2011_GWA2_35_19</name>
    <dbReference type="NCBI Taxonomy" id="1618478"/>
    <lineage>
        <taxon>Bacteria</taxon>
        <taxon>Candidatus Roizmaniibacteriota</taxon>
    </lineage>
</organism>
<keyword evidence="5" id="KW-0676">Redox-active center</keyword>
<evidence type="ECO:0000313" key="9">
    <source>
        <dbReference type="Proteomes" id="UP000034457"/>
    </source>
</evidence>
<name>A0A0G0EXI1_9BACT</name>
<dbReference type="InterPro" id="IPR008255">
    <property type="entry name" value="Pyr_nucl-diS_OxRdtase_2_AS"/>
</dbReference>
<dbReference type="SUPFAM" id="SSF51905">
    <property type="entry name" value="FAD/NAD(P)-binding domain"/>
    <property type="match status" value="1"/>
</dbReference>
<accession>A0A0G0EXI1</accession>
<dbReference type="Proteomes" id="UP000034457">
    <property type="component" value="Unassembled WGS sequence"/>
</dbReference>
<sequence>MVDIENVIIIGGGPAGLSAAIYLARADLNPLVFAGSPPGGQLTLTSEVENYPGYSSIMGPDLILKMREHALKFGVRIIDENVLKVDFSKKPLKIFGNWKMGIEAGQEDRKKKTEKKHPTSINQLPNPFPNPQSNFMSTKSVIIATGAKALWLNLPSETRLRGKGVSACATCDGFFFREKTVAVIGGGDTALEEALTLTKFAKKIYIIHRRHEFRASKIMQDRVLKNPKIEVIWDSAVEEILGEKKVEGIKLRKMGIEAGQEDRKRKMEKNTPTSINQLPNPLPRQSSSLQLILDGVFVAIGHKPDTDLFTAQVEMDKKGYILTSNRVAIENLDIESRLWREKIPKFDISYASQTSVQSVFAAGDCVDHVYRQAATAVGMGVAAALEVEKYLETTS</sequence>
<gene>
    <name evidence="8" type="ORF">UR68_C0025G0002</name>
</gene>
<evidence type="ECO:0000256" key="2">
    <source>
        <dbReference type="ARBA" id="ARBA00022827"/>
    </source>
</evidence>
<dbReference type="PRINTS" id="PR00368">
    <property type="entry name" value="FADPNR"/>
</dbReference>
<dbReference type="InterPro" id="IPR023753">
    <property type="entry name" value="FAD/NAD-binding_dom"/>
</dbReference>
<feature type="domain" description="FAD/NAD(P)-binding" evidence="7">
    <location>
        <begin position="6"/>
        <end position="380"/>
    </location>
</feature>
<evidence type="ECO:0000256" key="1">
    <source>
        <dbReference type="ARBA" id="ARBA00022630"/>
    </source>
</evidence>
<dbReference type="STRING" id="1618478.UR68_C0025G0002"/>
<evidence type="ECO:0000256" key="5">
    <source>
        <dbReference type="ARBA" id="ARBA00023284"/>
    </source>
</evidence>
<keyword evidence="3" id="KW-0560">Oxidoreductase</keyword>
<dbReference type="EMBL" id="LBQC01000025">
    <property type="protein sequence ID" value="KKP71857.1"/>
    <property type="molecule type" value="Genomic_DNA"/>
</dbReference>
<dbReference type="Gene3D" id="3.50.50.60">
    <property type="entry name" value="FAD/NAD(P)-binding domain"/>
    <property type="match status" value="2"/>
</dbReference>
<feature type="compositionally biased region" description="Polar residues" evidence="6">
    <location>
        <begin position="270"/>
        <end position="280"/>
    </location>
</feature>
<evidence type="ECO:0000256" key="3">
    <source>
        <dbReference type="ARBA" id="ARBA00023002"/>
    </source>
</evidence>
<dbReference type="PRINTS" id="PR00469">
    <property type="entry name" value="PNDRDTASEII"/>
</dbReference>
<feature type="region of interest" description="Disordered" evidence="6">
    <location>
        <begin position="105"/>
        <end position="129"/>
    </location>
</feature>
<feature type="region of interest" description="Disordered" evidence="6">
    <location>
        <begin position="261"/>
        <end position="280"/>
    </location>
</feature>
<dbReference type="InterPro" id="IPR036188">
    <property type="entry name" value="FAD/NAD-bd_sf"/>
</dbReference>
<evidence type="ECO:0000256" key="6">
    <source>
        <dbReference type="SAM" id="MobiDB-lite"/>
    </source>
</evidence>
<keyword evidence="1" id="KW-0285">Flavoprotein</keyword>
<dbReference type="PROSITE" id="PS00573">
    <property type="entry name" value="PYRIDINE_REDOX_2"/>
    <property type="match status" value="1"/>
</dbReference>
<reference evidence="8 9" key="1">
    <citation type="journal article" date="2015" name="Nature">
        <title>rRNA introns, odd ribosomes, and small enigmatic genomes across a large radiation of phyla.</title>
        <authorList>
            <person name="Brown C.T."/>
            <person name="Hug L.A."/>
            <person name="Thomas B.C."/>
            <person name="Sharon I."/>
            <person name="Castelle C.J."/>
            <person name="Singh A."/>
            <person name="Wilkins M.J."/>
            <person name="Williams K.H."/>
            <person name="Banfield J.F."/>
        </authorList>
    </citation>
    <scope>NUCLEOTIDE SEQUENCE [LARGE SCALE GENOMIC DNA]</scope>
</reference>
<evidence type="ECO:0000256" key="4">
    <source>
        <dbReference type="ARBA" id="ARBA00023157"/>
    </source>
</evidence>
<dbReference type="PATRIC" id="fig|1618478.3.peg.830"/>
<keyword evidence="4" id="KW-1015">Disulfide bond</keyword>
<feature type="compositionally biased region" description="Polar residues" evidence="6">
    <location>
        <begin position="119"/>
        <end position="129"/>
    </location>
</feature>
<dbReference type="GO" id="GO:0016668">
    <property type="term" value="F:oxidoreductase activity, acting on a sulfur group of donors, NAD(P) as acceptor"/>
    <property type="evidence" value="ECO:0007669"/>
    <property type="project" value="UniProtKB-ARBA"/>
</dbReference>
<evidence type="ECO:0000259" key="7">
    <source>
        <dbReference type="Pfam" id="PF07992"/>
    </source>
</evidence>
<proteinExistence type="predicted"/>
<dbReference type="PANTHER" id="PTHR48105">
    <property type="entry name" value="THIOREDOXIN REDUCTASE 1-RELATED-RELATED"/>
    <property type="match status" value="1"/>
</dbReference>